<dbReference type="EMBL" id="CR382123">
    <property type="protein sequence ID" value="CAH01129.1"/>
    <property type="molecule type" value="Genomic_DNA"/>
</dbReference>
<dbReference type="InParanoid" id="Q6CUW1"/>
<evidence type="ECO:0000313" key="3">
    <source>
        <dbReference type="EMBL" id="CAH01129.1"/>
    </source>
</evidence>
<dbReference type="PROSITE" id="PS50006">
    <property type="entry name" value="FHA_DOMAIN"/>
    <property type="match status" value="1"/>
</dbReference>
<feature type="region of interest" description="Disordered" evidence="1">
    <location>
        <begin position="1"/>
        <end position="31"/>
    </location>
</feature>
<dbReference type="STRING" id="284590.Q6CUW1"/>
<protein>
    <submittedName>
        <fullName evidence="3">KLLA0C01848p</fullName>
    </submittedName>
</protein>
<keyword evidence="4" id="KW-1185">Reference proteome</keyword>
<reference evidence="3 4" key="1">
    <citation type="journal article" date="2004" name="Nature">
        <title>Genome evolution in yeasts.</title>
        <authorList>
            <consortium name="Genolevures"/>
            <person name="Dujon B."/>
            <person name="Sherman D."/>
            <person name="Fischer G."/>
            <person name="Durrens P."/>
            <person name="Casaregola S."/>
            <person name="Lafontaine I."/>
            <person name="de Montigny J."/>
            <person name="Marck C."/>
            <person name="Neuveglise C."/>
            <person name="Talla E."/>
            <person name="Goffard N."/>
            <person name="Frangeul L."/>
            <person name="Aigle M."/>
            <person name="Anthouard V."/>
            <person name="Babour A."/>
            <person name="Barbe V."/>
            <person name="Barnay S."/>
            <person name="Blanchin S."/>
            <person name="Beckerich J.M."/>
            <person name="Beyne E."/>
            <person name="Bleykasten C."/>
            <person name="Boisrame A."/>
            <person name="Boyer J."/>
            <person name="Cattolico L."/>
            <person name="Confanioleri F."/>
            <person name="de Daruvar A."/>
            <person name="Despons L."/>
            <person name="Fabre E."/>
            <person name="Fairhead C."/>
            <person name="Ferry-Dumazet H."/>
            <person name="Groppi A."/>
            <person name="Hantraye F."/>
            <person name="Hennequin C."/>
            <person name="Jauniaux N."/>
            <person name="Joyet P."/>
            <person name="Kachouri R."/>
            <person name="Kerrest A."/>
            <person name="Koszul R."/>
            <person name="Lemaire M."/>
            <person name="Lesur I."/>
            <person name="Ma L."/>
            <person name="Muller H."/>
            <person name="Nicaud J.M."/>
            <person name="Nikolski M."/>
            <person name="Oztas S."/>
            <person name="Ozier-Kalogeropoulos O."/>
            <person name="Pellenz S."/>
            <person name="Potier S."/>
            <person name="Richard G.F."/>
            <person name="Straub M.L."/>
            <person name="Suleau A."/>
            <person name="Swennene D."/>
            <person name="Tekaia F."/>
            <person name="Wesolowski-Louvel M."/>
            <person name="Westhof E."/>
            <person name="Wirth B."/>
            <person name="Zeniou-Meyer M."/>
            <person name="Zivanovic I."/>
            <person name="Bolotin-Fukuhara M."/>
            <person name="Thierry A."/>
            <person name="Bouchier C."/>
            <person name="Caudron B."/>
            <person name="Scarpelli C."/>
            <person name="Gaillardin C."/>
            <person name="Weissenbach J."/>
            <person name="Wincker P."/>
            <person name="Souciet J.L."/>
        </authorList>
    </citation>
    <scope>NUCLEOTIDE SEQUENCE [LARGE SCALE GENOMIC DNA]</scope>
    <source>
        <strain evidence="4">ATCC 8585 / CBS 2359 / DSM 70799 / NBRC 1267 / NRRL Y-1140 / WM37</strain>
    </source>
</reference>
<dbReference type="FunCoup" id="Q6CUW1">
    <property type="interactions" value="268"/>
</dbReference>
<dbReference type="SUPFAM" id="SSF49879">
    <property type="entry name" value="SMAD/FHA domain"/>
    <property type="match status" value="1"/>
</dbReference>
<dbReference type="eggNOG" id="ENOG502RZJP">
    <property type="taxonomic scope" value="Eukaryota"/>
</dbReference>
<dbReference type="Proteomes" id="UP000000598">
    <property type="component" value="Chromosome C"/>
</dbReference>
<feature type="compositionally biased region" description="Basic and acidic residues" evidence="1">
    <location>
        <begin position="360"/>
        <end position="370"/>
    </location>
</feature>
<feature type="region of interest" description="Disordered" evidence="1">
    <location>
        <begin position="337"/>
        <end position="402"/>
    </location>
</feature>
<feature type="compositionally biased region" description="Polar residues" evidence="1">
    <location>
        <begin position="1"/>
        <end position="16"/>
    </location>
</feature>
<accession>Q6CUW1</accession>
<feature type="compositionally biased region" description="Basic and acidic residues" evidence="1">
    <location>
        <begin position="389"/>
        <end position="398"/>
    </location>
</feature>
<dbReference type="Pfam" id="PF00498">
    <property type="entry name" value="FHA"/>
    <property type="match status" value="1"/>
</dbReference>
<dbReference type="PaxDb" id="284590-Q6CUW1"/>
<dbReference type="HOGENOM" id="CLU_027153_0_0_1"/>
<gene>
    <name evidence="3" type="ORF">KLLA0_C01848g</name>
</gene>
<dbReference type="Gene3D" id="2.60.200.20">
    <property type="match status" value="1"/>
</dbReference>
<organism evidence="3 4">
    <name type="scientific">Kluyveromyces lactis (strain ATCC 8585 / CBS 2359 / DSM 70799 / NBRC 1267 / NRRL Y-1140 / WM37)</name>
    <name type="common">Yeast</name>
    <name type="synonym">Candida sphaerica</name>
    <dbReference type="NCBI Taxonomy" id="284590"/>
    <lineage>
        <taxon>Eukaryota</taxon>
        <taxon>Fungi</taxon>
        <taxon>Dikarya</taxon>
        <taxon>Ascomycota</taxon>
        <taxon>Saccharomycotina</taxon>
        <taxon>Saccharomycetes</taxon>
        <taxon>Saccharomycetales</taxon>
        <taxon>Saccharomycetaceae</taxon>
        <taxon>Kluyveromyces</taxon>
    </lineage>
</organism>
<evidence type="ECO:0000313" key="4">
    <source>
        <dbReference type="Proteomes" id="UP000000598"/>
    </source>
</evidence>
<feature type="domain" description="FHA" evidence="2">
    <location>
        <begin position="112"/>
        <end position="164"/>
    </location>
</feature>
<dbReference type="OMA" id="KCIGVIY"/>
<dbReference type="SMART" id="SM00240">
    <property type="entry name" value="FHA"/>
    <property type="match status" value="1"/>
</dbReference>
<evidence type="ECO:0000259" key="2">
    <source>
        <dbReference type="PROSITE" id="PS50006"/>
    </source>
</evidence>
<dbReference type="CDD" id="cd22699">
    <property type="entry name" value="FHA_PLM2-like"/>
    <property type="match status" value="1"/>
</dbReference>
<feature type="compositionally biased region" description="Polar residues" evidence="1">
    <location>
        <begin position="61"/>
        <end position="72"/>
    </location>
</feature>
<evidence type="ECO:0000256" key="1">
    <source>
        <dbReference type="SAM" id="MobiDB-lite"/>
    </source>
</evidence>
<dbReference type="KEGG" id="kla:KLLA0_C01848g"/>
<dbReference type="InterPro" id="IPR000253">
    <property type="entry name" value="FHA_dom"/>
</dbReference>
<dbReference type="AlphaFoldDB" id="Q6CUW1"/>
<sequence length="523" mass="59362">MNSQFPPSSPIASSHQYDLENPFYHPEKDTESVVSSASLKLFKDKDDLKQGNVKNYPTPHPSSTVGRSSSPMRDQAGEILSSDYEMEKHLETELKKVSLIDISLDPRDNSRLAIGRKKSVCDIHLPRGKNISRQHAFISYISPSNQLKLECNGTNGLVISFPKKLSHVLVKRSKASDVYELVTQDQLHDNEQIISPEEKQLLKSTYLTSFVLLKGETVIMPYIKDTIFDFRQCEARVRLQDVTTDEEDAKNDTETEDELTKVDLHSDEFHDEDFSLEEQESVANMIPMSTVECSPPTPQCMKPSVLPVAIRHTSDTERPNVERTKCKLTPYSSFTIKTPNAPKKLEASTPVKDMTTPSKVKVDENADEVRRRKLNTPSPKKKSKKKSRKQIDSDEASKEQTLSSLTTRGVDYKELQHVLSNHLAFSNIQQVPLFQLQDVNSVVSKLSRTELRAILNDEQCIGVIYRTGKDAAGKPLDEEYYYDAENDPDDDRRQLVASLKGGRSGLRSCRRVHKQYFWKKPTK</sequence>
<proteinExistence type="predicted"/>
<feature type="region of interest" description="Disordered" evidence="1">
    <location>
        <begin position="45"/>
        <end position="74"/>
    </location>
</feature>
<name>Q6CUW1_KLULA</name>
<dbReference type="InterPro" id="IPR008984">
    <property type="entry name" value="SMAD_FHA_dom_sf"/>
</dbReference>
<feature type="compositionally biased region" description="Basic residues" evidence="1">
    <location>
        <begin position="371"/>
        <end position="388"/>
    </location>
</feature>